<accession>A0A3B0UZ72</accession>
<evidence type="ECO:0000313" key="4">
    <source>
        <dbReference type="EMBL" id="VAW25234.1"/>
    </source>
</evidence>
<dbReference type="Gene3D" id="1.10.4100.10">
    <property type="entry name" value="2-methylcitrate dehydratase PrpD"/>
    <property type="match status" value="1"/>
</dbReference>
<proteinExistence type="inferred from homology"/>
<evidence type="ECO:0000259" key="2">
    <source>
        <dbReference type="Pfam" id="PF03972"/>
    </source>
</evidence>
<dbReference type="InterPro" id="IPR045337">
    <property type="entry name" value="MmgE_PrpD_C"/>
</dbReference>
<dbReference type="SUPFAM" id="SSF103378">
    <property type="entry name" value="2-methylcitrate dehydratase PrpD"/>
    <property type="match status" value="1"/>
</dbReference>
<evidence type="ECO:0000256" key="1">
    <source>
        <dbReference type="ARBA" id="ARBA00006174"/>
    </source>
</evidence>
<dbReference type="InterPro" id="IPR045336">
    <property type="entry name" value="MmgE_PrpD_N"/>
</dbReference>
<sequence>MTDSIDFIHDIQFLDLPEHIVHEAVRCLADTLGVAVGGSQTALSQIIRGHAVRQFGGNGARLWWDGRMVSPAGAALANAMSIDSLDAHDGHKLTKGHVGCGVIPALIALMQAEGCNSAKELLTGIVIGYEIGTRAGICLHASASDYHSSGAWIALASAALGARQLGLSKEMTKEALGIAEYHGPRSQMMRCIDAPTMVKDGSGWGAMAGVSAAYLAKDGFTGAPAITMEDDALRGFWSDLGQTWRIDEQYLKLYPVCRWAQPAVEAVLFLTEKHQITASQIESVEIETFHEAKRLNVIPNNTEQAQYSLPFSVAAALVRGSIGVPEVTASGLMENSILDLAKAVHITETDEFNNAFPARRFARATLRLKDGIGVISEPTEAKGDPEDKFDDDVVWSKFNGLVEPVLGNDTAGNLARAIRSLPTDEDTSNLFDLVCQNMEQQHASR</sequence>
<dbReference type="InterPro" id="IPR042183">
    <property type="entry name" value="MmgE/PrpD_sf_1"/>
</dbReference>
<gene>
    <name evidence="4" type="ORF">MNBD_ALPHA11-704</name>
</gene>
<dbReference type="InterPro" id="IPR042188">
    <property type="entry name" value="MmgE/PrpD_sf_2"/>
</dbReference>
<organism evidence="4">
    <name type="scientific">hydrothermal vent metagenome</name>
    <dbReference type="NCBI Taxonomy" id="652676"/>
    <lineage>
        <taxon>unclassified sequences</taxon>
        <taxon>metagenomes</taxon>
        <taxon>ecological metagenomes</taxon>
    </lineage>
</organism>
<dbReference type="InterPro" id="IPR005656">
    <property type="entry name" value="MmgE_PrpD"/>
</dbReference>
<dbReference type="Pfam" id="PF19305">
    <property type="entry name" value="MmgE_PrpD_C"/>
    <property type="match status" value="1"/>
</dbReference>
<dbReference type="GO" id="GO:0016829">
    <property type="term" value="F:lyase activity"/>
    <property type="evidence" value="ECO:0007669"/>
    <property type="project" value="InterPro"/>
</dbReference>
<feature type="domain" description="MmgE/PrpD C-terminal" evidence="3">
    <location>
        <begin position="254"/>
        <end position="419"/>
    </location>
</feature>
<dbReference type="AlphaFoldDB" id="A0A3B0UZ72"/>
<dbReference type="InterPro" id="IPR036148">
    <property type="entry name" value="MmgE/PrpD_sf"/>
</dbReference>
<evidence type="ECO:0000259" key="3">
    <source>
        <dbReference type="Pfam" id="PF19305"/>
    </source>
</evidence>
<protein>
    <submittedName>
        <fullName evidence="4">MmgE/PrpD</fullName>
    </submittedName>
</protein>
<name>A0A3B0UZ72_9ZZZZ</name>
<comment type="similarity">
    <text evidence="1">Belongs to the PrpD family.</text>
</comment>
<dbReference type="Gene3D" id="3.30.1330.120">
    <property type="entry name" value="2-methylcitrate dehydratase PrpD"/>
    <property type="match status" value="1"/>
</dbReference>
<dbReference type="PANTHER" id="PTHR16943">
    <property type="entry name" value="2-METHYLCITRATE DEHYDRATASE-RELATED"/>
    <property type="match status" value="1"/>
</dbReference>
<dbReference type="PANTHER" id="PTHR16943:SF8">
    <property type="entry name" value="2-METHYLCITRATE DEHYDRATASE"/>
    <property type="match status" value="1"/>
</dbReference>
<feature type="domain" description="MmgE/PrpD N-terminal" evidence="2">
    <location>
        <begin position="6"/>
        <end position="230"/>
    </location>
</feature>
<dbReference type="EMBL" id="UOEQ01000589">
    <property type="protein sequence ID" value="VAW25234.1"/>
    <property type="molecule type" value="Genomic_DNA"/>
</dbReference>
<dbReference type="Pfam" id="PF03972">
    <property type="entry name" value="MmgE_PrpD_N"/>
    <property type="match status" value="1"/>
</dbReference>
<reference evidence="4" key="1">
    <citation type="submission" date="2018-06" db="EMBL/GenBank/DDBJ databases">
        <authorList>
            <person name="Zhirakovskaya E."/>
        </authorList>
    </citation>
    <scope>NUCLEOTIDE SEQUENCE</scope>
</reference>